<dbReference type="Proteomes" id="UP001153076">
    <property type="component" value="Unassembled WGS sequence"/>
</dbReference>
<proteinExistence type="predicted"/>
<organism evidence="2 3">
    <name type="scientific">Carnegiea gigantea</name>
    <dbReference type="NCBI Taxonomy" id="171969"/>
    <lineage>
        <taxon>Eukaryota</taxon>
        <taxon>Viridiplantae</taxon>
        <taxon>Streptophyta</taxon>
        <taxon>Embryophyta</taxon>
        <taxon>Tracheophyta</taxon>
        <taxon>Spermatophyta</taxon>
        <taxon>Magnoliopsida</taxon>
        <taxon>eudicotyledons</taxon>
        <taxon>Gunneridae</taxon>
        <taxon>Pentapetalae</taxon>
        <taxon>Caryophyllales</taxon>
        <taxon>Cactineae</taxon>
        <taxon>Cactaceae</taxon>
        <taxon>Cactoideae</taxon>
        <taxon>Echinocereeae</taxon>
        <taxon>Carnegiea</taxon>
    </lineage>
</organism>
<reference evidence="2" key="1">
    <citation type="submission" date="2022-04" db="EMBL/GenBank/DDBJ databases">
        <title>Carnegiea gigantea Genome sequencing and assembly v2.</title>
        <authorList>
            <person name="Copetti D."/>
            <person name="Sanderson M.J."/>
            <person name="Burquez A."/>
            <person name="Wojciechowski M.F."/>
        </authorList>
    </citation>
    <scope>NUCLEOTIDE SEQUENCE</scope>
    <source>
        <strain evidence="2">SGP5-SGP5p</strain>
        <tissue evidence="2">Aerial part</tissue>
    </source>
</reference>
<dbReference type="AlphaFoldDB" id="A0A9Q1KBS9"/>
<dbReference type="OrthoDB" id="1417722at2759"/>
<comment type="caution">
    <text evidence="2">The sequence shown here is derived from an EMBL/GenBank/DDBJ whole genome shotgun (WGS) entry which is preliminary data.</text>
</comment>
<feature type="region of interest" description="Disordered" evidence="1">
    <location>
        <begin position="49"/>
        <end position="106"/>
    </location>
</feature>
<keyword evidence="3" id="KW-1185">Reference proteome</keyword>
<feature type="compositionally biased region" description="Basic and acidic residues" evidence="1">
    <location>
        <begin position="56"/>
        <end position="73"/>
    </location>
</feature>
<accession>A0A9Q1KBS9</accession>
<protein>
    <submittedName>
        <fullName evidence="2">Uncharacterized protein</fullName>
    </submittedName>
</protein>
<name>A0A9Q1KBS9_9CARY</name>
<gene>
    <name evidence="2" type="ORF">Cgig2_013612</name>
</gene>
<evidence type="ECO:0000256" key="1">
    <source>
        <dbReference type="SAM" id="MobiDB-lite"/>
    </source>
</evidence>
<evidence type="ECO:0000313" key="2">
    <source>
        <dbReference type="EMBL" id="KAJ8440453.1"/>
    </source>
</evidence>
<dbReference type="EMBL" id="JAKOGI010000189">
    <property type="protein sequence ID" value="KAJ8440453.1"/>
    <property type="molecule type" value="Genomic_DNA"/>
</dbReference>
<sequence length="314" mass="35099">MEAIVLDSGEATKVAQLWTAGARLHIMKTSSVKQQVGLFVRTGAGSLRTGAPRKGSVMDKDWKMSSGSERADGDDVGVSGSDGDDSDDAAHVAADSGDGSGKGGGRKRIRELIVEGRWWRRKAADDGFLFDKDRSGGRGVVPVSVRGRCTLERIYKFNKTLKPHQRKVIEGTILKPILDYRPFFMQRELTTALVKAWVPWRKAFRLAGRFVPFSMYDVAFFTSLSVTGKRVEFGEDDLSATELARMVRLCMAQYITEKSDKLKREKGSKKLVFRNYIKVMKKLLDANKELEKLGLWLSLCTWMAMSGVMFPRTP</sequence>
<evidence type="ECO:0000313" key="3">
    <source>
        <dbReference type="Proteomes" id="UP001153076"/>
    </source>
</evidence>